<comment type="caution">
    <text evidence="2">The sequence shown here is derived from an EMBL/GenBank/DDBJ whole genome shotgun (WGS) entry which is preliminary data.</text>
</comment>
<keyword evidence="3" id="KW-1185">Reference proteome</keyword>
<dbReference type="Proteomes" id="UP000299102">
    <property type="component" value="Unassembled WGS sequence"/>
</dbReference>
<reference evidence="2 3" key="1">
    <citation type="journal article" date="2019" name="Commun. Biol.">
        <title>The bagworm genome reveals a unique fibroin gene that provides high tensile strength.</title>
        <authorList>
            <person name="Kono N."/>
            <person name="Nakamura H."/>
            <person name="Ohtoshi R."/>
            <person name="Tomita M."/>
            <person name="Numata K."/>
            <person name="Arakawa K."/>
        </authorList>
    </citation>
    <scope>NUCLEOTIDE SEQUENCE [LARGE SCALE GENOMIC DNA]</scope>
</reference>
<dbReference type="AlphaFoldDB" id="A0A4C1W9K9"/>
<feature type="region of interest" description="Disordered" evidence="1">
    <location>
        <begin position="31"/>
        <end position="71"/>
    </location>
</feature>
<accession>A0A4C1W9K9</accession>
<feature type="compositionally biased region" description="Basic residues" evidence="1">
    <location>
        <begin position="34"/>
        <end position="43"/>
    </location>
</feature>
<sequence length="198" mass="21933">MFTCLLTHQREVPTDASPCYRCSLSNVECSNPTKRQRRLRPRKYARETGGPRAGASGGDTPRRLAEPRTSAARKWDYRESFAHVTRSSKEMIFTNPQLREASNVLVNSLKLRVSMGEHLLSDGSPARLLLEYACSVSSVRRITRSRPICAGDTRANMIRQQRRPEAPSNAVISSAGRGAGCAVNSSFGESKKLQLPQL</sequence>
<dbReference type="EMBL" id="BGZK01000489">
    <property type="protein sequence ID" value="GBP46825.1"/>
    <property type="molecule type" value="Genomic_DNA"/>
</dbReference>
<gene>
    <name evidence="2" type="ORF">EVAR_10793_1</name>
</gene>
<evidence type="ECO:0000313" key="2">
    <source>
        <dbReference type="EMBL" id="GBP46825.1"/>
    </source>
</evidence>
<organism evidence="2 3">
    <name type="scientific">Eumeta variegata</name>
    <name type="common">Bagworm moth</name>
    <name type="synonym">Eumeta japonica</name>
    <dbReference type="NCBI Taxonomy" id="151549"/>
    <lineage>
        <taxon>Eukaryota</taxon>
        <taxon>Metazoa</taxon>
        <taxon>Ecdysozoa</taxon>
        <taxon>Arthropoda</taxon>
        <taxon>Hexapoda</taxon>
        <taxon>Insecta</taxon>
        <taxon>Pterygota</taxon>
        <taxon>Neoptera</taxon>
        <taxon>Endopterygota</taxon>
        <taxon>Lepidoptera</taxon>
        <taxon>Glossata</taxon>
        <taxon>Ditrysia</taxon>
        <taxon>Tineoidea</taxon>
        <taxon>Psychidae</taxon>
        <taxon>Oiketicinae</taxon>
        <taxon>Eumeta</taxon>
    </lineage>
</organism>
<proteinExistence type="predicted"/>
<evidence type="ECO:0000256" key="1">
    <source>
        <dbReference type="SAM" id="MobiDB-lite"/>
    </source>
</evidence>
<evidence type="ECO:0000313" key="3">
    <source>
        <dbReference type="Proteomes" id="UP000299102"/>
    </source>
</evidence>
<name>A0A4C1W9K9_EUMVA</name>
<protein>
    <submittedName>
        <fullName evidence="2">Uncharacterized protein</fullName>
    </submittedName>
</protein>